<evidence type="ECO:0000313" key="11">
    <source>
        <dbReference type="Proteomes" id="UP000484885"/>
    </source>
</evidence>
<evidence type="ECO:0000256" key="5">
    <source>
        <dbReference type="ARBA" id="ARBA00022960"/>
    </source>
</evidence>
<evidence type="ECO:0000256" key="7">
    <source>
        <dbReference type="ARBA" id="ARBA00023136"/>
    </source>
</evidence>
<keyword evidence="5 8" id="KW-0133">Cell shape</keyword>
<dbReference type="GO" id="GO:0008360">
    <property type="term" value="P:regulation of cell shape"/>
    <property type="evidence" value="ECO:0007669"/>
    <property type="project" value="UniProtKB-UniRule"/>
</dbReference>
<keyword evidence="7 8" id="KW-0472">Membrane</keyword>
<keyword evidence="6 9" id="KW-1133">Transmembrane helix</keyword>
<dbReference type="PANTHER" id="PTHR37484:SF1">
    <property type="entry name" value="ROD SHAPE-DETERMINING PROTEIN MRED"/>
    <property type="match status" value="1"/>
</dbReference>
<dbReference type="EMBL" id="JAAGSC010000040">
    <property type="protein sequence ID" value="NDY95737.1"/>
    <property type="molecule type" value="Genomic_DNA"/>
</dbReference>
<evidence type="ECO:0000256" key="3">
    <source>
        <dbReference type="ARBA" id="ARBA00022475"/>
    </source>
</evidence>
<keyword evidence="11" id="KW-1185">Reference proteome</keyword>
<dbReference type="InterPro" id="IPR026034">
    <property type="entry name" value="MreD_proteobac"/>
</dbReference>
<comment type="subcellular location">
    <subcellularLocation>
        <location evidence="8">Cell inner membrane</location>
    </subcellularLocation>
    <subcellularLocation>
        <location evidence="1">Cell membrane</location>
        <topology evidence="1">Multi-pass membrane protein</topology>
    </subcellularLocation>
</comment>
<feature type="transmembrane region" description="Helical" evidence="9">
    <location>
        <begin position="108"/>
        <end position="128"/>
    </location>
</feature>
<dbReference type="Proteomes" id="UP000484885">
    <property type="component" value="Unassembled WGS sequence"/>
</dbReference>
<evidence type="ECO:0000256" key="4">
    <source>
        <dbReference type="ARBA" id="ARBA00022692"/>
    </source>
</evidence>
<sequence>MPLPEAVQPMRPHWVALVLIYWNLEGGRLRALGSAFALGLVLDVATGTLLGQHALGLVILCYLLERFHARIRFFPPWQQAAVVLALLVNDRIVHLWVVGLAGEGWPHWSWWLSPLVSVVFWPWLFLLLDRLRRRARLRRA</sequence>
<evidence type="ECO:0000256" key="9">
    <source>
        <dbReference type="SAM" id="Phobius"/>
    </source>
</evidence>
<keyword evidence="4 9" id="KW-0812">Transmembrane</keyword>
<accession>A0A845UWB5</accession>
<keyword evidence="8" id="KW-0997">Cell inner membrane</keyword>
<evidence type="ECO:0000256" key="6">
    <source>
        <dbReference type="ARBA" id="ARBA00022989"/>
    </source>
</evidence>
<dbReference type="GO" id="GO:0005886">
    <property type="term" value="C:plasma membrane"/>
    <property type="evidence" value="ECO:0007669"/>
    <property type="project" value="UniProtKB-SubCell"/>
</dbReference>
<comment type="similarity">
    <text evidence="2 8">Belongs to the MreD family.</text>
</comment>
<protein>
    <recommendedName>
        <fullName evidence="8">Rod shape-determining protein MreD</fullName>
    </recommendedName>
</protein>
<organism evidence="10 11">
    <name type="scientific">Wenzhouxiangella limi</name>
    <dbReference type="NCBI Taxonomy" id="2707351"/>
    <lineage>
        <taxon>Bacteria</taxon>
        <taxon>Pseudomonadati</taxon>
        <taxon>Pseudomonadota</taxon>
        <taxon>Gammaproteobacteria</taxon>
        <taxon>Chromatiales</taxon>
        <taxon>Wenzhouxiangellaceae</taxon>
        <taxon>Wenzhouxiangella</taxon>
    </lineage>
</organism>
<dbReference type="InterPro" id="IPR007227">
    <property type="entry name" value="Cell_shape_determining_MreD"/>
</dbReference>
<comment type="caution">
    <text evidence="10">The sequence shown here is derived from an EMBL/GenBank/DDBJ whole genome shotgun (WGS) entry which is preliminary data.</text>
</comment>
<feature type="transmembrane region" description="Helical" evidence="9">
    <location>
        <begin position="31"/>
        <end position="64"/>
    </location>
</feature>
<comment type="function">
    <text evidence="8">Involved in formation of the rod shape of the cell. May also contribute to regulation of formation of penicillin-binding proteins.</text>
</comment>
<dbReference type="PANTHER" id="PTHR37484">
    <property type="entry name" value="ROD SHAPE-DETERMINING PROTEIN MRED"/>
    <property type="match status" value="1"/>
</dbReference>
<feature type="transmembrane region" description="Helical" evidence="9">
    <location>
        <begin position="76"/>
        <end position="96"/>
    </location>
</feature>
<evidence type="ECO:0000256" key="2">
    <source>
        <dbReference type="ARBA" id="ARBA00007776"/>
    </source>
</evidence>
<evidence type="ECO:0000256" key="1">
    <source>
        <dbReference type="ARBA" id="ARBA00004651"/>
    </source>
</evidence>
<gene>
    <name evidence="10" type="primary">mreD</name>
    <name evidence="10" type="ORF">G3I74_08360</name>
</gene>
<evidence type="ECO:0000313" key="10">
    <source>
        <dbReference type="EMBL" id="NDY95737.1"/>
    </source>
</evidence>
<reference evidence="10 11" key="1">
    <citation type="submission" date="2020-02" db="EMBL/GenBank/DDBJ databases">
        <authorList>
            <person name="Zhang X.-Y."/>
        </authorList>
    </citation>
    <scope>NUCLEOTIDE SEQUENCE [LARGE SCALE GENOMIC DNA]</scope>
    <source>
        <strain evidence="10 11">C33</strain>
    </source>
</reference>
<keyword evidence="3 8" id="KW-1003">Cell membrane</keyword>
<dbReference type="PIRSF" id="PIRSF018472">
    <property type="entry name" value="MreD_proteobac"/>
    <property type="match status" value="1"/>
</dbReference>
<evidence type="ECO:0000256" key="8">
    <source>
        <dbReference type="PIRNR" id="PIRNR018472"/>
    </source>
</evidence>
<name>A0A845UWB5_9GAMM</name>
<dbReference type="Pfam" id="PF04093">
    <property type="entry name" value="MreD"/>
    <property type="match status" value="1"/>
</dbReference>
<proteinExistence type="inferred from homology"/>
<dbReference type="NCBIfam" id="TIGR03426">
    <property type="entry name" value="shape_MreD"/>
    <property type="match status" value="1"/>
</dbReference>
<dbReference type="AlphaFoldDB" id="A0A845UWB5"/>